<evidence type="ECO:0000313" key="2">
    <source>
        <dbReference type="Proteomes" id="UP000664203"/>
    </source>
</evidence>
<evidence type="ECO:0000313" key="1">
    <source>
        <dbReference type="EMBL" id="CAF9934841.1"/>
    </source>
</evidence>
<accession>A0A8H3FYV6</accession>
<protein>
    <submittedName>
        <fullName evidence="1">Uncharacterized protein</fullName>
    </submittedName>
</protein>
<dbReference type="Proteomes" id="UP000664203">
    <property type="component" value="Unassembled WGS sequence"/>
</dbReference>
<proteinExistence type="predicted"/>
<comment type="caution">
    <text evidence="1">The sequence shown here is derived from an EMBL/GenBank/DDBJ whole genome shotgun (WGS) entry which is preliminary data.</text>
</comment>
<dbReference type="OrthoDB" id="5406229at2759"/>
<sequence>MSPSPYFALFPLYPDFAISLVLNSLQNTNELITLSEPTSLIPSNASVIIDNFTIKDTANLTSSTHLSIPKIDCDDERFGTPSVASCKDAIAEIPQDPATIIRDPNRSYGPRGEGTWDVNLPKRYISSDGQCIIDLTQTSTPSHGADKALIWPKKPISNSPYNPTVHLL</sequence>
<keyword evidence="2" id="KW-1185">Reference proteome</keyword>
<dbReference type="EMBL" id="CAJPDR010000392">
    <property type="protein sequence ID" value="CAF9934841.1"/>
    <property type="molecule type" value="Genomic_DNA"/>
</dbReference>
<name>A0A8H3FYV6_9LECA</name>
<gene>
    <name evidence="1" type="ORF">ALECFALPRED_006160</name>
</gene>
<dbReference type="AlphaFoldDB" id="A0A8H3FYV6"/>
<organism evidence="1 2">
    <name type="scientific">Alectoria fallacina</name>
    <dbReference type="NCBI Taxonomy" id="1903189"/>
    <lineage>
        <taxon>Eukaryota</taxon>
        <taxon>Fungi</taxon>
        <taxon>Dikarya</taxon>
        <taxon>Ascomycota</taxon>
        <taxon>Pezizomycotina</taxon>
        <taxon>Lecanoromycetes</taxon>
        <taxon>OSLEUM clade</taxon>
        <taxon>Lecanoromycetidae</taxon>
        <taxon>Lecanorales</taxon>
        <taxon>Lecanorineae</taxon>
        <taxon>Parmeliaceae</taxon>
        <taxon>Alectoria</taxon>
    </lineage>
</organism>
<reference evidence="1" key="1">
    <citation type="submission" date="2021-03" db="EMBL/GenBank/DDBJ databases">
        <authorList>
            <person name="Tagirdzhanova G."/>
        </authorList>
    </citation>
    <scope>NUCLEOTIDE SEQUENCE</scope>
</reference>